<evidence type="ECO:0000256" key="7">
    <source>
        <dbReference type="ARBA" id="ARBA00023150"/>
    </source>
</evidence>
<feature type="binding site" evidence="8">
    <location>
        <position position="114"/>
    </location>
    <ligand>
        <name>Mg(2+)</name>
        <dbReference type="ChEBI" id="CHEBI:18420"/>
    </ligand>
</feature>
<dbReference type="InterPro" id="IPR029044">
    <property type="entry name" value="Nucleotide-diphossugar_trans"/>
</dbReference>
<keyword evidence="5 8" id="KW-0460">Magnesium</keyword>
<dbReference type="GO" id="GO:1902758">
    <property type="term" value="P:bis(molybdopterin guanine dinucleotide)molybdenum biosynthetic process"/>
    <property type="evidence" value="ECO:0007669"/>
    <property type="project" value="TreeGrafter"/>
</dbReference>
<evidence type="ECO:0000256" key="2">
    <source>
        <dbReference type="ARBA" id="ARBA00022679"/>
    </source>
</evidence>
<feature type="binding site" evidence="8">
    <location>
        <position position="114"/>
    </location>
    <ligand>
        <name>GTP</name>
        <dbReference type="ChEBI" id="CHEBI:37565"/>
    </ligand>
</feature>
<evidence type="ECO:0000313" key="10">
    <source>
        <dbReference type="EMBL" id="WIM06055.1"/>
    </source>
</evidence>
<evidence type="ECO:0000256" key="1">
    <source>
        <dbReference type="ARBA" id="ARBA00022490"/>
    </source>
</evidence>
<dbReference type="Gene3D" id="3.90.550.10">
    <property type="entry name" value="Spore Coat Polysaccharide Biosynthesis Protein SpsA, Chain A"/>
    <property type="match status" value="1"/>
</dbReference>
<name>A0AA49FMK2_9PROT</name>
<comment type="subcellular location">
    <subcellularLocation>
        <location evidence="8">Cytoplasm</location>
    </subcellularLocation>
</comment>
<keyword evidence="7 8" id="KW-0501">Molybdenum cofactor biosynthesis</keyword>
<keyword evidence="1 8" id="KW-0963">Cytoplasm</keyword>
<keyword evidence="3 8" id="KW-0479">Metal-binding</keyword>
<feature type="binding site" evidence="8">
    <location>
        <begin position="25"/>
        <end position="27"/>
    </location>
    <ligand>
        <name>GTP</name>
        <dbReference type="ChEBI" id="CHEBI:37565"/>
    </ligand>
</feature>
<dbReference type="HAMAP" id="MF_00316">
    <property type="entry name" value="MobA"/>
    <property type="match status" value="1"/>
</dbReference>
<proteinExistence type="inferred from homology"/>
<evidence type="ECO:0000256" key="8">
    <source>
        <dbReference type="HAMAP-Rule" id="MF_00316"/>
    </source>
</evidence>
<comment type="similarity">
    <text evidence="8">Belongs to the MobA family.</text>
</comment>
<evidence type="ECO:0000256" key="6">
    <source>
        <dbReference type="ARBA" id="ARBA00023134"/>
    </source>
</evidence>
<keyword evidence="4 8" id="KW-0547">Nucleotide-binding</keyword>
<reference evidence="10" key="1">
    <citation type="journal article" date="2023" name="Nat. Microbiol.">
        <title>Enrichment and characterization of a nitric oxide-reducing microbial community in a continuous bioreactor.</title>
        <authorList>
            <person name="Garrido-Amador P."/>
            <person name="Stortenbeker N."/>
            <person name="Wessels H.J.C.T."/>
            <person name="Speth D.R."/>
            <person name="Garcia-Heredia I."/>
            <person name="Kartal B."/>
        </authorList>
    </citation>
    <scope>NUCLEOTIDE SEQUENCE</scope>
    <source>
        <strain evidence="10">MAG1</strain>
    </source>
</reference>
<dbReference type="GO" id="GO:0046872">
    <property type="term" value="F:metal ion binding"/>
    <property type="evidence" value="ECO:0007669"/>
    <property type="project" value="UniProtKB-KW"/>
</dbReference>
<dbReference type="GO" id="GO:0061603">
    <property type="term" value="F:molybdenum cofactor guanylyltransferase activity"/>
    <property type="evidence" value="ECO:0007669"/>
    <property type="project" value="UniProtKB-EC"/>
</dbReference>
<comment type="cofactor">
    <cofactor evidence="8">
        <name>Mg(2+)</name>
        <dbReference type="ChEBI" id="CHEBI:18420"/>
    </cofactor>
</comment>
<keyword evidence="6 8" id="KW-0342">GTP-binding</keyword>
<evidence type="ECO:0000259" key="9">
    <source>
        <dbReference type="Pfam" id="PF12804"/>
    </source>
</evidence>
<comment type="domain">
    <text evidence="8">The N-terminal domain determines nucleotide recognition and specific binding, while the C-terminal domain determines the specific binding to the target protein.</text>
</comment>
<keyword evidence="10" id="KW-0548">Nucleotidyltransferase</keyword>
<dbReference type="EC" id="2.7.7.77" evidence="8"/>
<dbReference type="CDD" id="cd02503">
    <property type="entry name" value="MobA"/>
    <property type="match status" value="1"/>
</dbReference>
<feature type="domain" description="MobA-like NTP transferase" evidence="9">
    <location>
        <begin position="22"/>
        <end position="175"/>
    </location>
</feature>
<comment type="caution">
    <text evidence="8">Lacks conserved residue(s) required for the propagation of feature annotation.</text>
</comment>
<dbReference type="NCBIfam" id="TIGR02665">
    <property type="entry name" value="molyb_mobA"/>
    <property type="match status" value="1"/>
</dbReference>
<protein>
    <recommendedName>
        <fullName evidence="8">Molybdenum cofactor guanylyltransferase</fullName>
        <shortName evidence="8">MoCo guanylyltransferase</shortName>
        <ecNumber evidence="8">2.7.7.77</ecNumber>
    </recommendedName>
    <alternativeName>
        <fullName evidence="8">GTP:molybdopterin guanylyltransferase</fullName>
    </alternativeName>
    <alternativeName>
        <fullName evidence="8">Mo-MPT guanylyltransferase</fullName>
    </alternativeName>
    <alternativeName>
        <fullName evidence="8">Molybdopterin guanylyltransferase</fullName>
    </alternativeName>
    <alternativeName>
        <fullName evidence="8">Molybdopterin-guanine dinucleotide synthase</fullName>
        <shortName evidence="8">MGD synthase</shortName>
    </alternativeName>
</protein>
<dbReference type="SUPFAM" id="SSF53448">
    <property type="entry name" value="Nucleotide-diphospho-sugar transferases"/>
    <property type="match status" value="1"/>
</dbReference>
<feature type="binding site" evidence="8">
    <location>
        <position position="38"/>
    </location>
    <ligand>
        <name>GTP</name>
        <dbReference type="ChEBI" id="CHEBI:37565"/>
    </ligand>
</feature>
<dbReference type="EMBL" id="CP107246">
    <property type="protein sequence ID" value="WIM06055.1"/>
    <property type="molecule type" value="Genomic_DNA"/>
</dbReference>
<evidence type="ECO:0000256" key="3">
    <source>
        <dbReference type="ARBA" id="ARBA00022723"/>
    </source>
</evidence>
<accession>A0AA49FMK2</accession>
<dbReference type="AlphaFoldDB" id="A0AA49FMK2"/>
<feature type="binding site" evidence="8">
    <location>
        <position position="84"/>
    </location>
    <ligand>
        <name>GTP</name>
        <dbReference type="ChEBI" id="CHEBI:37565"/>
    </ligand>
</feature>
<gene>
    <name evidence="8 10" type="primary">mobA</name>
    <name evidence="10" type="ORF">OHM77_01815</name>
</gene>
<evidence type="ECO:0000256" key="5">
    <source>
        <dbReference type="ARBA" id="ARBA00022842"/>
    </source>
</evidence>
<dbReference type="InterPro" id="IPR025877">
    <property type="entry name" value="MobA-like_NTP_Trfase"/>
</dbReference>
<dbReference type="GO" id="GO:0005737">
    <property type="term" value="C:cytoplasm"/>
    <property type="evidence" value="ECO:0007669"/>
    <property type="project" value="UniProtKB-SubCell"/>
</dbReference>
<sequence length="208" mass="22238">MRNCRRRRRSRCPTLAAEAVTGLILAGGQGRRMGGADKGLIDFRGRPMVAHVIERLAPQVDRLILSANRNEAAYAAFGLPVVSDRIANFPGPLAGVQAGLAACETPLLATAPCDAPHLPPDLVARLRAALAGDAMIAVARTARGTHPVFMLCRREALPKLEQWLASGERGFGAWQRRMAAVEVDFEDEAAFANINTPEELQGFCAAGS</sequence>
<dbReference type="Proteomes" id="UP001234916">
    <property type="component" value="Chromosome"/>
</dbReference>
<keyword evidence="2 8" id="KW-0808">Transferase</keyword>
<dbReference type="KEGG" id="npv:OHM77_01815"/>
<dbReference type="Pfam" id="PF12804">
    <property type="entry name" value="NTP_transf_3"/>
    <property type="match status" value="1"/>
</dbReference>
<comment type="catalytic activity">
    <reaction evidence="8">
        <text>Mo-molybdopterin + GTP + H(+) = Mo-molybdopterin guanine dinucleotide + diphosphate</text>
        <dbReference type="Rhea" id="RHEA:34243"/>
        <dbReference type="ChEBI" id="CHEBI:15378"/>
        <dbReference type="ChEBI" id="CHEBI:33019"/>
        <dbReference type="ChEBI" id="CHEBI:37565"/>
        <dbReference type="ChEBI" id="CHEBI:71302"/>
        <dbReference type="ChEBI" id="CHEBI:71310"/>
        <dbReference type="EC" id="2.7.7.77"/>
    </reaction>
</comment>
<organism evidence="10">
    <name type="scientific">Candidatus Nitricoxidivorans perseverans</name>
    <dbReference type="NCBI Taxonomy" id="2975601"/>
    <lineage>
        <taxon>Bacteria</taxon>
        <taxon>Pseudomonadati</taxon>
        <taxon>Pseudomonadota</taxon>
        <taxon>Betaproteobacteria</taxon>
        <taxon>Nitrosomonadales</taxon>
        <taxon>Sterolibacteriaceae</taxon>
        <taxon>Candidatus Nitricoxidivorans</taxon>
    </lineage>
</organism>
<dbReference type="PANTHER" id="PTHR19136:SF81">
    <property type="entry name" value="MOLYBDENUM COFACTOR GUANYLYLTRANSFERASE"/>
    <property type="match status" value="1"/>
</dbReference>
<evidence type="ECO:0000256" key="4">
    <source>
        <dbReference type="ARBA" id="ARBA00022741"/>
    </source>
</evidence>
<dbReference type="InterPro" id="IPR013482">
    <property type="entry name" value="Molybde_CF_guanTrfase"/>
</dbReference>
<dbReference type="PANTHER" id="PTHR19136">
    <property type="entry name" value="MOLYBDENUM COFACTOR GUANYLYLTRANSFERASE"/>
    <property type="match status" value="1"/>
</dbReference>
<comment type="subunit">
    <text evidence="8">Monomer.</text>
</comment>
<comment type="function">
    <text evidence="8">Transfers a GMP moiety from GTP to Mo-molybdopterin (Mo-MPT) cofactor (Moco or molybdenum cofactor) to form Mo-molybdopterin guanine dinucleotide (Mo-MGD) cofactor.</text>
</comment>
<dbReference type="GO" id="GO:0005525">
    <property type="term" value="F:GTP binding"/>
    <property type="evidence" value="ECO:0007669"/>
    <property type="project" value="UniProtKB-UniRule"/>
</dbReference>